<feature type="chain" id="PRO_5004147014" evidence="1">
    <location>
        <begin position="25"/>
        <end position="2079"/>
    </location>
</feature>
<dbReference type="NCBIfam" id="TIGR03696">
    <property type="entry name" value="Rhs_assc_core"/>
    <property type="match status" value="1"/>
</dbReference>
<dbReference type="Proteomes" id="UP000013261">
    <property type="component" value="Unassembled WGS sequence"/>
</dbReference>
<evidence type="ECO:0000259" key="2">
    <source>
        <dbReference type="Pfam" id="PF01841"/>
    </source>
</evidence>
<dbReference type="InterPro" id="IPR038765">
    <property type="entry name" value="Papain-like_cys_pep_sf"/>
</dbReference>
<name>N9MQL9_9GAMM</name>
<dbReference type="Pfam" id="PF01841">
    <property type="entry name" value="Transglut_core"/>
    <property type="match status" value="1"/>
</dbReference>
<protein>
    <submittedName>
        <fullName evidence="4">Uncharacterized protein</fullName>
    </submittedName>
</protein>
<dbReference type="PATRIC" id="fig|1217703.3.peg.2885"/>
<dbReference type="InterPro" id="IPR050708">
    <property type="entry name" value="T6SS_VgrG/RHS"/>
</dbReference>
<dbReference type="Gene3D" id="2.180.10.10">
    <property type="entry name" value="RHS repeat-associated core"/>
    <property type="match status" value="3"/>
</dbReference>
<feature type="domain" description="DUF6531" evidence="3">
    <location>
        <begin position="779"/>
        <end position="842"/>
    </location>
</feature>
<dbReference type="InterPro" id="IPR022385">
    <property type="entry name" value="Rhs_assc_core"/>
</dbReference>
<keyword evidence="1" id="KW-0732">Signal</keyword>
<reference evidence="4 5" key="1">
    <citation type="submission" date="2013-02" db="EMBL/GenBank/DDBJ databases">
        <title>The Genome Sequence of Acinetobacter sp. ANC 4105.</title>
        <authorList>
            <consortium name="The Broad Institute Genome Sequencing Platform"/>
            <consortium name="The Broad Institute Genome Sequencing Center for Infectious Disease"/>
            <person name="Cerqueira G."/>
            <person name="Feldgarden M."/>
            <person name="Courvalin P."/>
            <person name="Perichon B."/>
            <person name="Grillot-Courvalin C."/>
            <person name="Clermont D."/>
            <person name="Rocha E."/>
            <person name="Yoon E.-J."/>
            <person name="Nemec A."/>
            <person name="Walker B."/>
            <person name="Young S.K."/>
            <person name="Zeng Q."/>
            <person name="Gargeya S."/>
            <person name="Fitzgerald M."/>
            <person name="Haas B."/>
            <person name="Abouelleil A."/>
            <person name="Alvarado L."/>
            <person name="Arachchi H.M."/>
            <person name="Berlin A.M."/>
            <person name="Chapman S.B."/>
            <person name="Dewar J."/>
            <person name="Goldberg J."/>
            <person name="Griggs A."/>
            <person name="Gujja S."/>
            <person name="Hansen M."/>
            <person name="Howarth C."/>
            <person name="Imamovic A."/>
            <person name="Larimer J."/>
            <person name="McCowan C."/>
            <person name="Murphy C."/>
            <person name="Neiman D."/>
            <person name="Pearson M."/>
            <person name="Priest M."/>
            <person name="Roberts A."/>
            <person name="Saif S."/>
            <person name="Shea T."/>
            <person name="Sisk P."/>
            <person name="Sykes S."/>
            <person name="Wortman J."/>
            <person name="Nusbaum C."/>
            <person name="Birren B."/>
        </authorList>
    </citation>
    <scope>NUCLEOTIDE SEQUENCE [LARGE SCALE GENOMIC DNA]</scope>
    <source>
        <strain evidence="4 5">ANC 4105</strain>
    </source>
</reference>
<dbReference type="Pfam" id="PF05593">
    <property type="entry name" value="RHS_repeat"/>
    <property type="match status" value="2"/>
</dbReference>
<accession>N9MQL9</accession>
<evidence type="ECO:0000259" key="3">
    <source>
        <dbReference type="Pfam" id="PF20148"/>
    </source>
</evidence>
<dbReference type="InterPro" id="IPR002931">
    <property type="entry name" value="Transglutaminase-like"/>
</dbReference>
<dbReference type="InterPro" id="IPR045351">
    <property type="entry name" value="DUF6531"/>
</dbReference>
<dbReference type="Pfam" id="PF20148">
    <property type="entry name" value="DUF6531"/>
    <property type="match status" value="1"/>
</dbReference>
<dbReference type="EMBL" id="APRL01000013">
    <property type="protein sequence ID" value="ENW93031.1"/>
    <property type="molecule type" value="Genomic_DNA"/>
</dbReference>
<dbReference type="SUPFAM" id="SSF54001">
    <property type="entry name" value="Cysteine proteinases"/>
    <property type="match status" value="1"/>
</dbReference>
<keyword evidence="5" id="KW-1185">Reference proteome</keyword>
<dbReference type="Gene3D" id="3.10.620.30">
    <property type="match status" value="1"/>
</dbReference>
<sequence length="2079" mass="228135">MKRNTLTLSILAINACITSSIAYANEVEDILKSESQLIESEVQTVDLETPSDDSQKNENDNLLAESTLIGVQDLRRENGAKIASLSEEMKKSLLTKDVPATWKETKLPILRWSDYKKTLNQSQIIDVPNLASSAVENKKKSTTDNQPQMMLASRIGGDSSPISPPSIDVMARALQYNIDNIYEYLKNNIEYTPGFEGNRGALGTLLDNQGNALDQSQLMVELLRTSGYEADYVYGLMTLNKQQMEEWFGFKAANTCALLGFFQTVQIPIEQINGSNTVDCAPSANVAVTSAQFGHVWVRVKINGTYYVFDPSYKTYNKVTGIDLKAATTYNPTTFMNNAKSGALASADSVEKLNRTNIRKDLTTYSNNLISYLRKNKPTATLDDVIGGKQLQEVMSFPRDTNFDTATPVRTAASIFENLAVGDQSILRVQYQGIDQAFTSELLYGKRLTITYNSSNQPELRLDGQLYKTGHVTVAPGTTTDLTLSVIHNRNTKLNHSFVSKIKAGGIYAIANSWGYSSRGLTSSFRSQLEKARGSGVQDNTEQVNGTTLALIGSQWTAQSSALAYMIGKINNSYLMPYHQVGIVGHYNNLTYVDLPSSSYVTASQAITDAERTQDSYRSMSTIGHLLSILESTTIQQVTKSPAASTISRLDAAIAAGQKIFKATNSNYNTQVKSNLTNCTAAHLNNYASWIGSNYNLILPQSCKQTLGLWSGNAYWAYKMNGPDSEWAAKIDGYSGGFTSEQGTAERLAKITVQATKDQRNFWGVVVDAVSGAWTAFSDPVDMSKGSFLLENTDINVGVGSYPQSLDFKRFYTSDNRINNGVLGRGWKHNFIKTVNVNTDGYQSLGEDSALDASAVLTALTVISDLEKDITYPVDKEAIKAVVYNWLGENLVDNTVVVQDGLNGHVFVKLTDGTFNSPPGNSNKLIKNANGSYTLDTVNHAKYEFTAPTDAADGRITTYTEPNGLQVKFTYNSSGQLISVNNSLGRVLKINYTDNRISQVTDGSRTVNYIYDSATGNLTGYKNTLGHQTTYKYDLPGRMTQYFTPGFPNTPMVTNIYDSLDRVKEQTNAFGKTYLYGFAGSRAFEISPEISKVDGTKEKQVHTTYLNSNGQIIWEKDPLNRWRQRVYDGQSRVIKQIEPEGNSVEYTYDDGSCNSNEKRCTHNIKTIKRTPKAGSGLTALTTSNTYDSITNQVASSTDAKGNVTNYTYNTNGTLNKVELPADNSGVRPETSFTYINYTPTGYPALSLPETITKKINSTASTVTSTTYNVSNKYVPNTVTEDSGTGKLNLKTTFTYDTIGNLTKVDGPRTDVSDIVTTVFNTERLPTQITDGLGKITMNSYDADGRLNRTATQLDSKWMVTCKNYSASGKLTRIIGPTLQIRNDSCAAAMSPTPVRDISYDEVDRLSKVTEYPTNLTEKNRVTQTIYNLDNTVQSIRKDVGGTLQQYYAQYMYTPNGKQQWSVDALLNATRTNYDGFDRPTEVAYSTASVGSLSINPNDTETFKYDNNDNIIQQKTRSGAFINSSYDKLNRLVGKTYPTETENNIAYSYDLINRRIQSKLTNNSSTIDYIYDNAGRLISSTSNGKSMTYDYDAAGNRTRMTWPEKTFFVTTSYDELNRPKDIKETGTVNLASYTYDDLSRPSTVTLGNGTTTSFTYEDTHLYRKSHSLAGTAQDISYTYSRNRMGEIIGETWSNDLYQWAGKSATTTSYAQNGLNQYTSVGGLTQTYDTNGNYKTDGTGWTYTYDLNNRLKNAVKTGTGAVTANLNYDAEGRLRQTAIGTATTDLLYDGTNLVAEYYGANVARRYVHGLAVDEPLVWYEGAGNTAKNWIYTNNLGSVVALANTTGTSTATYTYGPFGEPNTVAGNMRFRYTGQQLIAPLNLYYYKARMYSPTLGRFLQTDPIGQKDDMNLYAYVSNNPINFADPTGMYASHLGGQVDKGLKGIFDNGSITAEAYLGVGGGAKVSWDNGKVEVIGRLGVGIGGDFGYDPRATPSQHALDSGSGMIGRWNTKGSAGAEFGFLGASGSFEAAAGNGFAQKTGGGYVEKDVSVSYGIPETGPGKVRFGAVISTGADIGSYSNWK</sequence>
<organism evidence="4 5">
    <name type="scientific">Acinetobacter dispersus</name>
    <dbReference type="NCBI Taxonomy" id="70348"/>
    <lineage>
        <taxon>Bacteria</taxon>
        <taxon>Pseudomonadati</taxon>
        <taxon>Pseudomonadota</taxon>
        <taxon>Gammaproteobacteria</taxon>
        <taxon>Moraxellales</taxon>
        <taxon>Moraxellaceae</taxon>
        <taxon>Acinetobacter</taxon>
    </lineage>
</organism>
<dbReference type="InterPro" id="IPR006530">
    <property type="entry name" value="YD"/>
</dbReference>
<dbReference type="PANTHER" id="PTHR32305">
    <property type="match status" value="1"/>
</dbReference>
<dbReference type="PANTHER" id="PTHR32305:SF15">
    <property type="entry name" value="PROTEIN RHSA-RELATED"/>
    <property type="match status" value="1"/>
</dbReference>
<dbReference type="OrthoDB" id="9816400at2"/>
<proteinExistence type="predicted"/>
<dbReference type="RefSeq" id="WP_005190800.1">
    <property type="nucleotide sequence ID" value="NZ_KB850050.1"/>
</dbReference>
<evidence type="ECO:0000313" key="4">
    <source>
        <dbReference type="EMBL" id="ENW93031.1"/>
    </source>
</evidence>
<gene>
    <name evidence="4" type="ORF">F904_02974</name>
</gene>
<dbReference type="NCBIfam" id="TIGR01643">
    <property type="entry name" value="YD_repeat_2x"/>
    <property type="match status" value="3"/>
</dbReference>
<evidence type="ECO:0000313" key="5">
    <source>
        <dbReference type="Proteomes" id="UP000013261"/>
    </source>
</evidence>
<dbReference type="InterPro" id="IPR031325">
    <property type="entry name" value="RHS_repeat"/>
</dbReference>
<feature type="signal peptide" evidence="1">
    <location>
        <begin position="1"/>
        <end position="24"/>
    </location>
</feature>
<feature type="domain" description="Transglutaminase-like" evidence="2">
    <location>
        <begin position="177"/>
        <end position="311"/>
    </location>
</feature>
<comment type="caution">
    <text evidence="4">The sequence shown here is derived from an EMBL/GenBank/DDBJ whole genome shotgun (WGS) entry which is preliminary data.</text>
</comment>
<evidence type="ECO:0000256" key="1">
    <source>
        <dbReference type="SAM" id="SignalP"/>
    </source>
</evidence>
<dbReference type="HOGENOM" id="CLU_232692_0_0_6"/>
<dbReference type="eggNOG" id="COG3209">
    <property type="taxonomic scope" value="Bacteria"/>
</dbReference>